<dbReference type="Proteomes" id="UP001210502">
    <property type="component" value="Unassembled WGS sequence"/>
</dbReference>
<feature type="domain" description="EAL" evidence="1">
    <location>
        <begin position="1"/>
        <end position="44"/>
    </location>
</feature>
<dbReference type="InterPro" id="IPR001633">
    <property type="entry name" value="EAL_dom"/>
</dbReference>
<dbReference type="Gene3D" id="3.20.20.450">
    <property type="entry name" value="EAL domain"/>
    <property type="match status" value="1"/>
</dbReference>
<evidence type="ECO:0000313" key="3">
    <source>
        <dbReference type="Proteomes" id="UP001210502"/>
    </source>
</evidence>
<evidence type="ECO:0000313" key="2">
    <source>
        <dbReference type="EMBL" id="MDA3768454.1"/>
    </source>
</evidence>
<sequence>MIDIQNMKLAECEALSRWIDPRYGFLSPDKFIPALEGNREVYKV</sequence>
<dbReference type="EMBL" id="JAQIEY010000032">
    <property type="protein sequence ID" value="MDA3768454.1"/>
    <property type="molecule type" value="Genomic_DNA"/>
</dbReference>
<dbReference type="PROSITE" id="PS50883">
    <property type="entry name" value="EAL"/>
    <property type="match status" value="1"/>
</dbReference>
<name>A0AAW5YZU5_9LACO</name>
<comment type="caution">
    <text evidence="2">The sequence shown here is derived from an EMBL/GenBank/DDBJ whole genome shotgun (WGS) entry which is preliminary data.</text>
</comment>
<gene>
    <name evidence="2" type="ORF">PF586_08380</name>
</gene>
<organism evidence="2 3">
    <name type="scientific">Lactobacillus delbrueckii</name>
    <dbReference type="NCBI Taxonomy" id="1584"/>
    <lineage>
        <taxon>Bacteria</taxon>
        <taxon>Bacillati</taxon>
        <taxon>Bacillota</taxon>
        <taxon>Bacilli</taxon>
        <taxon>Lactobacillales</taxon>
        <taxon>Lactobacillaceae</taxon>
        <taxon>Lactobacillus</taxon>
    </lineage>
</organism>
<dbReference type="AlphaFoldDB" id="A0AAW5YZU5"/>
<proteinExistence type="predicted"/>
<dbReference type="RefSeq" id="WP_271024837.1">
    <property type="nucleotide sequence ID" value="NZ_JAQIEY010000032.1"/>
</dbReference>
<dbReference type="SUPFAM" id="SSF141868">
    <property type="entry name" value="EAL domain-like"/>
    <property type="match status" value="1"/>
</dbReference>
<protein>
    <recommendedName>
        <fullName evidence="1">EAL domain-containing protein</fullName>
    </recommendedName>
</protein>
<evidence type="ECO:0000259" key="1">
    <source>
        <dbReference type="PROSITE" id="PS50883"/>
    </source>
</evidence>
<accession>A0AAW5YZU5</accession>
<reference evidence="2" key="1">
    <citation type="submission" date="2023-01" db="EMBL/GenBank/DDBJ databases">
        <title>Sequencing of the bacterial strains from artisanal fermented milk Matsoni.</title>
        <authorList>
            <person name="Rozman V."/>
            <person name="Accetto T."/>
            <person name="Bogovic Matijasic B."/>
        </authorList>
    </citation>
    <scope>NUCLEOTIDE SEQUENCE</scope>
    <source>
        <strain evidence="2">Lbl333</strain>
    </source>
</reference>
<dbReference type="InterPro" id="IPR035919">
    <property type="entry name" value="EAL_sf"/>
</dbReference>